<evidence type="ECO:0000256" key="15">
    <source>
        <dbReference type="PIRSR" id="PIRSR000114-1"/>
    </source>
</evidence>
<dbReference type="AlphaFoldDB" id="A0A4R2NN72"/>
<keyword evidence="9 14" id="KW-1208">Phospholipid metabolism</keyword>
<feature type="binding site" evidence="16">
    <location>
        <begin position="275"/>
        <end position="276"/>
    </location>
    <ligand>
        <name>substrate</name>
    </ligand>
</feature>
<dbReference type="SUPFAM" id="SSF51735">
    <property type="entry name" value="NAD(P)-binding Rossmann-fold domains"/>
    <property type="match status" value="1"/>
</dbReference>
<feature type="binding site" evidence="14">
    <location>
        <position position="276"/>
    </location>
    <ligand>
        <name>sn-glycerol 3-phosphate</name>
        <dbReference type="ChEBI" id="CHEBI:57597"/>
    </ligand>
</feature>
<feature type="binding site" evidence="14">
    <location>
        <position position="211"/>
    </location>
    <ligand>
        <name>sn-glycerol 3-phosphate</name>
        <dbReference type="ChEBI" id="CHEBI:57597"/>
    </ligand>
</feature>
<feature type="binding site" evidence="17">
    <location>
        <begin position="21"/>
        <end position="26"/>
    </location>
    <ligand>
        <name>NAD(+)</name>
        <dbReference type="ChEBI" id="CHEBI:57540"/>
    </ligand>
</feature>
<dbReference type="FunFam" id="3.40.50.720:FF:000019">
    <property type="entry name" value="Glycerol-3-phosphate dehydrogenase [NAD(P)+]"/>
    <property type="match status" value="1"/>
</dbReference>
<comment type="caution">
    <text evidence="21">The sequence shown here is derived from an EMBL/GenBank/DDBJ whole genome shotgun (WGS) entry which is preliminary data.</text>
</comment>
<dbReference type="GO" id="GO:0051287">
    <property type="term" value="F:NAD binding"/>
    <property type="evidence" value="ECO:0007669"/>
    <property type="project" value="InterPro"/>
</dbReference>
<evidence type="ECO:0000259" key="20">
    <source>
        <dbReference type="Pfam" id="PF07479"/>
    </source>
</evidence>
<dbReference type="PROSITE" id="PS00957">
    <property type="entry name" value="NAD_G3PDH"/>
    <property type="match status" value="1"/>
</dbReference>
<dbReference type="UniPathway" id="UPA00940"/>
<feature type="binding site" evidence="17">
    <location>
        <position position="275"/>
    </location>
    <ligand>
        <name>NAD(+)</name>
        <dbReference type="ChEBI" id="CHEBI:57540"/>
    </ligand>
</feature>
<evidence type="ECO:0000256" key="8">
    <source>
        <dbReference type="ARBA" id="ARBA00023209"/>
    </source>
</evidence>
<feature type="binding site" evidence="14">
    <location>
        <position position="24"/>
    </location>
    <ligand>
        <name>NADPH</name>
        <dbReference type="ChEBI" id="CHEBI:57783"/>
    </ligand>
</feature>
<feature type="binding site" evidence="14">
    <location>
        <position position="301"/>
    </location>
    <ligand>
        <name>NADPH</name>
        <dbReference type="ChEBI" id="CHEBI:57783"/>
    </ligand>
</feature>
<dbReference type="PIRSF" id="PIRSF000114">
    <property type="entry name" value="Glycerol-3-P_dh"/>
    <property type="match status" value="1"/>
</dbReference>
<dbReference type="GO" id="GO:0005975">
    <property type="term" value="P:carbohydrate metabolic process"/>
    <property type="evidence" value="ECO:0007669"/>
    <property type="project" value="InterPro"/>
</dbReference>
<dbReference type="Pfam" id="PF07479">
    <property type="entry name" value="NAD_Gly3P_dh_C"/>
    <property type="match status" value="1"/>
</dbReference>
<feature type="binding site" evidence="14">
    <location>
        <position position="147"/>
    </location>
    <ligand>
        <name>sn-glycerol 3-phosphate</name>
        <dbReference type="ChEBI" id="CHEBI:57597"/>
    </ligand>
</feature>
<dbReference type="PANTHER" id="PTHR11728">
    <property type="entry name" value="GLYCEROL-3-PHOSPHATE DEHYDROGENASE"/>
    <property type="match status" value="1"/>
</dbReference>
<dbReference type="InterPro" id="IPR006168">
    <property type="entry name" value="G3P_DH_NAD-dep"/>
</dbReference>
<feature type="domain" description="Glycerol-3-phosphate dehydrogenase NAD-dependent C-terminal" evidence="20">
    <location>
        <begin position="200"/>
        <end position="338"/>
    </location>
</feature>
<evidence type="ECO:0000256" key="5">
    <source>
        <dbReference type="ARBA" id="ARBA00023002"/>
    </source>
</evidence>
<dbReference type="HAMAP" id="MF_00394">
    <property type="entry name" value="NAD_Glyc3P_dehydrog"/>
    <property type="match status" value="1"/>
</dbReference>
<feature type="binding site" evidence="14">
    <location>
        <position position="275"/>
    </location>
    <ligand>
        <name>NADPH</name>
        <dbReference type="ChEBI" id="CHEBI:57783"/>
    </ligand>
</feature>
<evidence type="ECO:0000256" key="18">
    <source>
        <dbReference type="RuleBase" id="RU000437"/>
    </source>
</evidence>
<evidence type="ECO:0000256" key="14">
    <source>
        <dbReference type="HAMAP-Rule" id="MF_00394"/>
    </source>
</evidence>
<comment type="catalytic activity">
    <reaction evidence="14">
        <text>sn-glycerol 3-phosphate + NAD(+) = dihydroxyacetone phosphate + NADH + H(+)</text>
        <dbReference type="Rhea" id="RHEA:11092"/>
        <dbReference type="ChEBI" id="CHEBI:15378"/>
        <dbReference type="ChEBI" id="CHEBI:57540"/>
        <dbReference type="ChEBI" id="CHEBI:57597"/>
        <dbReference type="ChEBI" id="CHEBI:57642"/>
        <dbReference type="ChEBI" id="CHEBI:57945"/>
        <dbReference type="EC" id="1.1.1.94"/>
    </reaction>
</comment>
<feature type="binding site" evidence="14">
    <location>
        <position position="275"/>
    </location>
    <ligand>
        <name>sn-glycerol 3-phosphate</name>
        <dbReference type="ChEBI" id="CHEBI:57597"/>
    </ligand>
</feature>
<dbReference type="InterPro" id="IPR011128">
    <property type="entry name" value="G3P_DH_NAD-dep_N"/>
</dbReference>
<dbReference type="NCBIfam" id="NF000942">
    <property type="entry name" value="PRK00094.1-4"/>
    <property type="match status" value="1"/>
</dbReference>
<proteinExistence type="inferred from homology"/>
<dbReference type="InterPro" id="IPR006109">
    <property type="entry name" value="G3P_DH_NAD-dep_C"/>
</dbReference>
<dbReference type="GO" id="GO:0046167">
    <property type="term" value="P:glycerol-3-phosphate biosynthetic process"/>
    <property type="evidence" value="ECO:0007669"/>
    <property type="project" value="UniProtKB-UniRule"/>
</dbReference>
<evidence type="ECO:0000256" key="7">
    <source>
        <dbReference type="ARBA" id="ARBA00023098"/>
    </source>
</evidence>
<feature type="binding site" evidence="14">
    <location>
        <position position="299"/>
    </location>
    <ligand>
        <name>NADPH</name>
        <dbReference type="ChEBI" id="CHEBI:57783"/>
    </ligand>
</feature>
<sequence>MRDNIASDPSSAPYRRIAVLGAGSWGTALAAVLARNGQSVALWARRPELAEQINTTGQNPDYLPGIALPDGITATANLARALSGAEAVLMVTPSATLRQMCRNAAPHLPDGIPIALCAKGIERGSGLLLSEVVAQELPGHPVGAISGPTFARETALGHPTAATVAFPFAYADRLAPLASPAARLAMSLGGGGFRPYVSDDLVGVEVGGAIKNVIAIACGMMSGAGFAENTRAALIARGMDEMKALAEALGGKRETVTGLSGAGDLTLTCSSATSRNMSLGMQLGQGLPRAVCFDGSPVVVEGEVNAASVIDLARRIGVAMPICETVHAILHEGADLERSFSDLWTRPIEAEPRALDLMLDHPSPTDPLPFGEPA</sequence>
<dbReference type="Proteomes" id="UP000295733">
    <property type="component" value="Unassembled WGS sequence"/>
</dbReference>
<keyword evidence="8 14" id="KW-0594">Phospholipid biosynthesis</keyword>
<dbReference type="GO" id="GO:0005829">
    <property type="term" value="C:cytosol"/>
    <property type="evidence" value="ECO:0007669"/>
    <property type="project" value="TreeGrafter"/>
</dbReference>
<feature type="binding site" evidence="14">
    <location>
        <position position="46"/>
    </location>
    <ligand>
        <name>NADPH</name>
        <dbReference type="ChEBI" id="CHEBI:57783"/>
    </ligand>
</feature>
<feature type="binding site" evidence="14">
    <location>
        <position position="119"/>
    </location>
    <ligand>
        <name>sn-glycerol 3-phosphate</name>
        <dbReference type="ChEBI" id="CHEBI:57597"/>
    </ligand>
</feature>
<dbReference type="GO" id="GO:0006650">
    <property type="term" value="P:glycerophospholipid metabolic process"/>
    <property type="evidence" value="ECO:0007669"/>
    <property type="project" value="UniProtKB-UniRule"/>
</dbReference>
<evidence type="ECO:0000256" key="17">
    <source>
        <dbReference type="PIRSR" id="PIRSR000114-3"/>
    </source>
</evidence>
<evidence type="ECO:0000256" key="16">
    <source>
        <dbReference type="PIRSR" id="PIRSR000114-2"/>
    </source>
</evidence>
<dbReference type="EMBL" id="SLXL01000004">
    <property type="protein sequence ID" value="TCP23100.1"/>
    <property type="molecule type" value="Genomic_DNA"/>
</dbReference>
<feature type="domain" description="Glycerol-3-phosphate dehydrogenase NAD-dependent N-terminal" evidence="19">
    <location>
        <begin position="17"/>
        <end position="166"/>
    </location>
</feature>
<keyword evidence="7 14" id="KW-0443">Lipid metabolism</keyword>
<comment type="function">
    <text evidence="14">Catalyzes the reduction of the glycolytic intermediate dihydroxyacetone phosphate (DHAP) to sn-glycerol 3-phosphate (G3P), the key precursor for phospholipid synthesis.</text>
</comment>
<dbReference type="Gene3D" id="1.10.1040.10">
    <property type="entry name" value="N-(1-d-carboxylethyl)-l-norvaline Dehydrogenase, domain 2"/>
    <property type="match status" value="1"/>
</dbReference>
<evidence type="ECO:0000256" key="12">
    <source>
        <dbReference type="ARBA" id="ARBA00069372"/>
    </source>
</evidence>
<evidence type="ECO:0000256" key="13">
    <source>
        <dbReference type="ARBA" id="ARBA00080511"/>
    </source>
</evidence>
<protein>
    <recommendedName>
        <fullName evidence="12 14">Glycerol-3-phosphate dehydrogenase [NAD(P)+]</fullName>
        <ecNumber evidence="11 14">1.1.1.94</ecNumber>
    </recommendedName>
    <alternativeName>
        <fullName evidence="14">NAD(P)(+)-dependent glycerol-3-phosphate dehydrogenase</fullName>
    </alternativeName>
    <alternativeName>
        <fullName evidence="13 14">NAD(P)H-dependent dihydroxyacetone-phosphate reductase</fullName>
    </alternativeName>
</protein>
<dbReference type="FunFam" id="1.10.1040.10:FF:000001">
    <property type="entry name" value="Glycerol-3-phosphate dehydrogenase [NAD(P)+]"/>
    <property type="match status" value="1"/>
</dbReference>
<dbReference type="GO" id="GO:0008654">
    <property type="term" value="P:phospholipid biosynthetic process"/>
    <property type="evidence" value="ECO:0007669"/>
    <property type="project" value="UniProtKB-KW"/>
</dbReference>
<feature type="binding site" evidence="17">
    <location>
        <position position="151"/>
    </location>
    <ligand>
        <name>NAD(+)</name>
        <dbReference type="ChEBI" id="CHEBI:57540"/>
    </ligand>
</feature>
<evidence type="ECO:0000256" key="10">
    <source>
        <dbReference type="ARBA" id="ARBA00052716"/>
    </source>
</evidence>
<feature type="binding site" evidence="14">
    <location>
        <position position="149"/>
    </location>
    <ligand>
        <name>sn-glycerol 3-phosphate</name>
        <dbReference type="ChEBI" id="CHEBI:57597"/>
    </ligand>
</feature>
<feature type="binding site" evidence="14">
    <location>
        <position position="274"/>
    </location>
    <ligand>
        <name>sn-glycerol 3-phosphate</name>
        <dbReference type="ChEBI" id="CHEBI:57597"/>
    </ligand>
</feature>
<comment type="similarity">
    <text evidence="1 14 18">Belongs to the NAD-dependent glycerol-3-phosphate dehydrogenase family.</text>
</comment>
<feature type="binding site" evidence="16">
    <location>
        <position position="119"/>
    </location>
    <ligand>
        <name>substrate</name>
    </ligand>
</feature>
<evidence type="ECO:0000256" key="9">
    <source>
        <dbReference type="ARBA" id="ARBA00023264"/>
    </source>
</evidence>
<dbReference type="GO" id="GO:0046168">
    <property type="term" value="P:glycerol-3-phosphate catabolic process"/>
    <property type="evidence" value="ECO:0007669"/>
    <property type="project" value="InterPro"/>
</dbReference>
<feature type="binding site" evidence="14">
    <location>
        <position position="62"/>
    </location>
    <ligand>
        <name>NADPH</name>
        <dbReference type="ChEBI" id="CHEBI:57783"/>
    </ligand>
</feature>
<dbReference type="PRINTS" id="PR00077">
    <property type="entry name" value="GPDHDRGNASE"/>
</dbReference>
<dbReference type="InterPro" id="IPR008927">
    <property type="entry name" value="6-PGluconate_DH-like_C_sf"/>
</dbReference>
<dbReference type="PANTHER" id="PTHR11728:SF1">
    <property type="entry name" value="GLYCEROL-3-PHOSPHATE DEHYDROGENASE [NAD(+)] 2, CHLOROPLASTIC"/>
    <property type="match status" value="1"/>
</dbReference>
<keyword evidence="14" id="KW-0963">Cytoplasm</keyword>
<feature type="binding site" evidence="14">
    <location>
        <position position="45"/>
    </location>
    <ligand>
        <name>NADPH</name>
        <dbReference type="ChEBI" id="CHEBI:57783"/>
    </ligand>
</feature>
<keyword evidence="3 14" id="KW-0547">Nucleotide-binding</keyword>
<feature type="active site" description="Proton acceptor" evidence="14 15">
    <location>
        <position position="211"/>
    </location>
</feature>
<feature type="binding site" evidence="14">
    <location>
        <position position="151"/>
    </location>
    <ligand>
        <name>NADPH</name>
        <dbReference type="ChEBI" id="CHEBI:57783"/>
    </ligand>
</feature>
<organism evidence="21 22">
    <name type="scientific">Rhodovulum adriaticum</name>
    <name type="common">Rhodopseudomonas adriatica</name>
    <dbReference type="NCBI Taxonomy" id="35804"/>
    <lineage>
        <taxon>Bacteria</taxon>
        <taxon>Pseudomonadati</taxon>
        <taxon>Pseudomonadota</taxon>
        <taxon>Alphaproteobacteria</taxon>
        <taxon>Rhodobacterales</taxon>
        <taxon>Paracoccaceae</taxon>
        <taxon>Rhodovulum</taxon>
    </lineage>
</organism>
<keyword evidence="5 14" id="KW-0560">Oxidoreductase</keyword>
<name>A0A4R2NN72_RHOAD</name>
<keyword evidence="6 14" id="KW-0520">NAD</keyword>
<evidence type="ECO:0000259" key="19">
    <source>
        <dbReference type="Pfam" id="PF01210"/>
    </source>
</evidence>
<evidence type="ECO:0000313" key="22">
    <source>
        <dbReference type="Proteomes" id="UP000295733"/>
    </source>
</evidence>
<keyword evidence="22" id="KW-1185">Reference proteome</keyword>
<dbReference type="EC" id="1.1.1.94" evidence="11 14"/>
<evidence type="ECO:0000256" key="11">
    <source>
        <dbReference type="ARBA" id="ARBA00066687"/>
    </source>
</evidence>
<evidence type="ECO:0000313" key="21">
    <source>
        <dbReference type="EMBL" id="TCP23100.1"/>
    </source>
</evidence>
<dbReference type="GO" id="GO:0141153">
    <property type="term" value="F:glycerol-3-phosphate dehydrogenase (NADP+) activity"/>
    <property type="evidence" value="ECO:0007669"/>
    <property type="project" value="RHEA"/>
</dbReference>
<evidence type="ECO:0000256" key="4">
    <source>
        <dbReference type="ARBA" id="ARBA00022857"/>
    </source>
</evidence>
<evidence type="ECO:0000256" key="1">
    <source>
        <dbReference type="ARBA" id="ARBA00011009"/>
    </source>
</evidence>
<keyword evidence="4 14" id="KW-0521">NADP</keyword>
<feature type="binding site" evidence="14">
    <location>
        <position position="119"/>
    </location>
    <ligand>
        <name>NADPH</name>
        <dbReference type="ChEBI" id="CHEBI:57783"/>
    </ligand>
</feature>
<dbReference type="RefSeq" id="WP_132602006.1">
    <property type="nucleotide sequence ID" value="NZ_NRRP01000002.1"/>
</dbReference>
<gene>
    <name evidence="14" type="primary">gpsA</name>
    <name evidence="21" type="ORF">EV656_10471</name>
</gene>
<keyword evidence="2 14" id="KW-0444">Lipid biosynthesis</keyword>
<dbReference type="NCBIfam" id="NF000940">
    <property type="entry name" value="PRK00094.1-2"/>
    <property type="match status" value="1"/>
</dbReference>
<comment type="subcellular location">
    <subcellularLocation>
        <location evidence="14">Cytoplasm</location>
    </subcellularLocation>
</comment>
<dbReference type="InterPro" id="IPR036291">
    <property type="entry name" value="NAD(P)-bd_dom_sf"/>
</dbReference>
<feature type="binding site" evidence="14">
    <location>
        <position position="264"/>
    </location>
    <ligand>
        <name>sn-glycerol 3-phosphate</name>
        <dbReference type="ChEBI" id="CHEBI:57597"/>
    </ligand>
</feature>
<comment type="pathway">
    <text evidence="14">Membrane lipid metabolism; glycerophospholipid metabolism.</text>
</comment>
<dbReference type="OrthoDB" id="9812273at2"/>
<comment type="catalytic activity">
    <reaction evidence="10">
        <text>sn-glycerol 3-phosphate + NADP(+) = dihydroxyacetone phosphate + NADPH + H(+)</text>
        <dbReference type="Rhea" id="RHEA:11096"/>
        <dbReference type="ChEBI" id="CHEBI:15378"/>
        <dbReference type="ChEBI" id="CHEBI:57597"/>
        <dbReference type="ChEBI" id="CHEBI:57642"/>
        <dbReference type="ChEBI" id="CHEBI:57783"/>
        <dbReference type="ChEBI" id="CHEBI:58349"/>
        <dbReference type="EC" id="1.1.1.94"/>
    </reaction>
    <physiologicalReaction direction="right-to-left" evidence="10">
        <dbReference type="Rhea" id="RHEA:11098"/>
    </physiologicalReaction>
</comment>
<evidence type="ECO:0000256" key="6">
    <source>
        <dbReference type="ARBA" id="ARBA00023027"/>
    </source>
</evidence>
<dbReference type="GO" id="GO:0141152">
    <property type="term" value="F:glycerol-3-phosphate dehydrogenase (NAD+) activity"/>
    <property type="evidence" value="ECO:0007669"/>
    <property type="project" value="RHEA"/>
</dbReference>
<evidence type="ECO:0000256" key="3">
    <source>
        <dbReference type="ARBA" id="ARBA00022741"/>
    </source>
</evidence>
<dbReference type="Pfam" id="PF01210">
    <property type="entry name" value="NAD_Gly3P_dh_N"/>
    <property type="match status" value="1"/>
</dbReference>
<dbReference type="Gene3D" id="3.40.50.720">
    <property type="entry name" value="NAD(P)-binding Rossmann-like Domain"/>
    <property type="match status" value="1"/>
</dbReference>
<feature type="binding site" evidence="14">
    <location>
        <position position="25"/>
    </location>
    <ligand>
        <name>NADPH</name>
        <dbReference type="ChEBI" id="CHEBI:57783"/>
    </ligand>
</feature>
<dbReference type="SUPFAM" id="SSF48179">
    <property type="entry name" value="6-phosphogluconate dehydrogenase C-terminal domain-like"/>
    <property type="match status" value="1"/>
</dbReference>
<reference evidence="21 22" key="1">
    <citation type="submission" date="2019-03" db="EMBL/GenBank/DDBJ databases">
        <title>Genomic Encyclopedia of Type Strains, Phase IV (KMG-IV): sequencing the most valuable type-strain genomes for metagenomic binning, comparative biology and taxonomic classification.</title>
        <authorList>
            <person name="Goeker M."/>
        </authorList>
    </citation>
    <scope>NUCLEOTIDE SEQUENCE [LARGE SCALE GENOMIC DNA]</scope>
    <source>
        <strain evidence="21 22">DSM 2781</strain>
    </source>
</reference>
<dbReference type="InterPro" id="IPR013328">
    <property type="entry name" value="6PGD_dom2"/>
</dbReference>
<accession>A0A4R2NN72</accession>
<evidence type="ECO:0000256" key="2">
    <source>
        <dbReference type="ARBA" id="ARBA00022516"/>
    </source>
</evidence>